<dbReference type="EMBL" id="HBIC01014611">
    <property type="protein sequence ID" value="CAE0278537.1"/>
    <property type="molecule type" value="Transcribed_RNA"/>
</dbReference>
<feature type="domain" description="DUF218" evidence="1">
    <location>
        <begin position="44"/>
        <end position="183"/>
    </location>
</feature>
<dbReference type="PANTHER" id="PTHR30336:SF20">
    <property type="entry name" value="DUF218 DOMAIN-CONTAINING PROTEIN"/>
    <property type="match status" value="1"/>
</dbReference>
<gene>
    <name evidence="2" type="ORF">SELO1098_LOCUS7369</name>
</gene>
<sequence>MRRSSKWQCNTRWLKRAALYVTVLCSLWLCLLLFIKEGSSETTAVVILGGGVTKEGTVPEHTQLRLDLAFELFQQLGERAVFFPLSGGTPHKPNPVDVRGFPIWECTAAAKKLMEMGVPPEQIYEESTSLDTIGNAYFLRAVHMSPADMYKMIVITNDWHMPRTRAIFDFVFSLPHRSRLERSTMQATLRRWLGGQEHSISYLSAEAGISDAHLLHVRTEKEARALRQFHDNIMPNIRSFQALHRWLFTQHNAYSSSRLKNSHSSEIPADLLKTY</sequence>
<dbReference type="InterPro" id="IPR051599">
    <property type="entry name" value="Cell_Envelope_Assoc"/>
</dbReference>
<dbReference type="CDD" id="cd06259">
    <property type="entry name" value="YdcF-like"/>
    <property type="match status" value="1"/>
</dbReference>
<dbReference type="PANTHER" id="PTHR30336">
    <property type="entry name" value="INNER MEMBRANE PROTEIN, PROBABLE PERMEASE"/>
    <property type="match status" value="1"/>
</dbReference>
<dbReference type="GO" id="GO:0005886">
    <property type="term" value="C:plasma membrane"/>
    <property type="evidence" value="ECO:0007669"/>
    <property type="project" value="TreeGrafter"/>
</dbReference>
<protein>
    <recommendedName>
        <fullName evidence="1">DUF218 domain-containing protein</fullName>
    </recommendedName>
</protein>
<evidence type="ECO:0000313" key="2">
    <source>
        <dbReference type="EMBL" id="CAE0278537.1"/>
    </source>
</evidence>
<reference evidence="2" key="1">
    <citation type="submission" date="2021-01" db="EMBL/GenBank/DDBJ databases">
        <authorList>
            <person name="Corre E."/>
            <person name="Pelletier E."/>
            <person name="Niang G."/>
            <person name="Scheremetjew M."/>
            <person name="Finn R."/>
            <person name="Kale V."/>
            <person name="Holt S."/>
            <person name="Cochrane G."/>
            <person name="Meng A."/>
            <person name="Brown T."/>
            <person name="Cohen L."/>
        </authorList>
    </citation>
    <scope>NUCLEOTIDE SEQUENCE</scope>
    <source>
        <strain evidence="2">CCAP 955/1</strain>
    </source>
</reference>
<name>A0A7S3GWL5_9STRA</name>
<organism evidence="2">
    <name type="scientific">Spumella elongata</name>
    <dbReference type="NCBI Taxonomy" id="89044"/>
    <lineage>
        <taxon>Eukaryota</taxon>
        <taxon>Sar</taxon>
        <taxon>Stramenopiles</taxon>
        <taxon>Ochrophyta</taxon>
        <taxon>Chrysophyceae</taxon>
        <taxon>Chromulinales</taxon>
        <taxon>Chromulinaceae</taxon>
        <taxon>Spumella</taxon>
    </lineage>
</organism>
<dbReference type="InterPro" id="IPR014729">
    <property type="entry name" value="Rossmann-like_a/b/a_fold"/>
</dbReference>
<accession>A0A7S3GWL5</accession>
<dbReference type="Pfam" id="PF02698">
    <property type="entry name" value="DUF218"/>
    <property type="match status" value="1"/>
</dbReference>
<dbReference type="InterPro" id="IPR003848">
    <property type="entry name" value="DUF218"/>
</dbReference>
<proteinExistence type="predicted"/>
<dbReference type="AlphaFoldDB" id="A0A7S3GWL5"/>
<dbReference type="Gene3D" id="3.40.50.620">
    <property type="entry name" value="HUPs"/>
    <property type="match status" value="1"/>
</dbReference>
<evidence type="ECO:0000259" key="1">
    <source>
        <dbReference type="Pfam" id="PF02698"/>
    </source>
</evidence>